<feature type="region of interest" description="Disordered" evidence="1">
    <location>
        <begin position="179"/>
        <end position="201"/>
    </location>
</feature>
<accession>A0A4E0RVX2</accession>
<feature type="compositionally biased region" description="Polar residues" evidence="1">
    <location>
        <begin position="110"/>
        <end position="120"/>
    </location>
</feature>
<evidence type="ECO:0000256" key="1">
    <source>
        <dbReference type="SAM" id="MobiDB-lite"/>
    </source>
</evidence>
<evidence type="ECO:0000313" key="2">
    <source>
        <dbReference type="EMBL" id="THD18990.1"/>
    </source>
</evidence>
<protein>
    <submittedName>
        <fullName evidence="2">Uncharacterized protein</fullName>
    </submittedName>
</protein>
<dbReference type="Proteomes" id="UP000230066">
    <property type="component" value="Unassembled WGS sequence"/>
</dbReference>
<feature type="region of interest" description="Disordered" evidence="1">
    <location>
        <begin position="365"/>
        <end position="402"/>
    </location>
</feature>
<dbReference type="AlphaFoldDB" id="A0A4E0RVX2"/>
<organism evidence="2 3">
    <name type="scientific">Fasciola hepatica</name>
    <name type="common">Liver fluke</name>
    <dbReference type="NCBI Taxonomy" id="6192"/>
    <lineage>
        <taxon>Eukaryota</taxon>
        <taxon>Metazoa</taxon>
        <taxon>Spiralia</taxon>
        <taxon>Lophotrochozoa</taxon>
        <taxon>Platyhelminthes</taxon>
        <taxon>Trematoda</taxon>
        <taxon>Digenea</taxon>
        <taxon>Plagiorchiida</taxon>
        <taxon>Echinostomata</taxon>
        <taxon>Echinostomatoidea</taxon>
        <taxon>Fasciolidae</taxon>
        <taxon>Fasciola</taxon>
    </lineage>
</organism>
<name>A0A4E0RVX2_FASHE</name>
<feature type="compositionally biased region" description="Low complexity" evidence="1">
    <location>
        <begin position="82"/>
        <end position="96"/>
    </location>
</feature>
<evidence type="ECO:0000313" key="3">
    <source>
        <dbReference type="Proteomes" id="UP000230066"/>
    </source>
</evidence>
<sequence>MCTTFCRSHTTKTSYTFCKFPQRISLVSRDRVSVRFDVSEGESLQKEHQLLLKSSNKKNSCLDPSHSGSPTALIDPPRNDRSSSSNPAISSSIGPAQRPKPNPPMRRSSEISNTCSSASQTNMNFTGCSSPIYESNTSELAVHIESGGLSNIPSNPDSSSISPNVPLCVNVSLQSISTSPVTRSLSRSSTPSPPPPPPPIQLHYPYPAMQSHVHHGQSHNLSINSPFVPNINRPTSGSVAHAVAAKSRPTLTSHGSHLVNSPCQIPFAPPSPTNQTSRMSFTPSTRGSVTRRSTTVTAHPLQTDTTTNASNYSTPFVSSQSKVSPVGQQQYPSRSTTQHILSPTGGHHFPAYPAVRQHITSGLPATGLTNLRGGRAPVPPASSALSSSGGSLGSGHVCINGK</sequence>
<reference evidence="2" key="1">
    <citation type="submission" date="2019-03" db="EMBL/GenBank/DDBJ databases">
        <title>Improved annotation for the trematode Fasciola hepatica.</title>
        <authorList>
            <person name="Choi Y.-J."/>
            <person name="Martin J."/>
            <person name="Mitreva M."/>
        </authorList>
    </citation>
    <scope>NUCLEOTIDE SEQUENCE [LARGE SCALE GENOMIC DNA]</scope>
</reference>
<feature type="compositionally biased region" description="Low complexity" evidence="1">
    <location>
        <begin position="282"/>
        <end position="297"/>
    </location>
</feature>
<feature type="compositionally biased region" description="Polar residues" evidence="1">
    <location>
        <begin position="300"/>
        <end position="330"/>
    </location>
</feature>
<gene>
    <name evidence="2" type="ORF">D915_010374</name>
</gene>
<keyword evidence="3" id="KW-1185">Reference proteome</keyword>
<comment type="caution">
    <text evidence="2">The sequence shown here is derived from an EMBL/GenBank/DDBJ whole genome shotgun (WGS) entry which is preliminary data.</text>
</comment>
<feature type="compositionally biased region" description="Pro residues" evidence="1">
    <location>
        <begin position="191"/>
        <end position="200"/>
    </location>
</feature>
<feature type="compositionally biased region" description="Low complexity" evidence="1">
    <location>
        <begin position="179"/>
        <end position="190"/>
    </location>
</feature>
<proteinExistence type="predicted"/>
<feature type="region of interest" description="Disordered" evidence="1">
    <location>
        <begin position="268"/>
        <end position="330"/>
    </location>
</feature>
<dbReference type="EMBL" id="JXXN02007753">
    <property type="protein sequence ID" value="THD18990.1"/>
    <property type="molecule type" value="Genomic_DNA"/>
</dbReference>
<feature type="region of interest" description="Disordered" evidence="1">
    <location>
        <begin position="56"/>
        <end position="120"/>
    </location>
</feature>